<name>A0A0A9ELR3_ARUDO</name>
<accession>A0A0A9ELR3</accession>
<evidence type="ECO:0000313" key="1">
    <source>
        <dbReference type="EMBL" id="JAD98795.1"/>
    </source>
</evidence>
<sequence>MAPPPPSALGVTSTPPLLVSPLLLPPPDFPSSLPPPPPPSWSLVSSRYISSTIGFHSRTLALMNQLDTWLLVRPVCLASMILSESLGYLRDNTGIHADQSDADTVPRVFTSLGAHIQKVVAGVCAYMHATTTTTTNAWRS</sequence>
<dbReference type="EMBL" id="GBRH01199100">
    <property type="protein sequence ID" value="JAD98795.1"/>
    <property type="molecule type" value="Transcribed_RNA"/>
</dbReference>
<reference evidence="1" key="2">
    <citation type="journal article" date="2015" name="Data Brief">
        <title>Shoot transcriptome of the giant reed, Arundo donax.</title>
        <authorList>
            <person name="Barrero R.A."/>
            <person name="Guerrero F.D."/>
            <person name="Moolhuijzen P."/>
            <person name="Goolsby J.A."/>
            <person name="Tidwell J."/>
            <person name="Bellgard S.E."/>
            <person name="Bellgard M.I."/>
        </authorList>
    </citation>
    <scope>NUCLEOTIDE SEQUENCE</scope>
    <source>
        <tissue evidence="1">Shoot tissue taken approximately 20 cm above the soil surface</tissue>
    </source>
</reference>
<organism evidence="1">
    <name type="scientific">Arundo donax</name>
    <name type="common">Giant reed</name>
    <name type="synonym">Donax arundinaceus</name>
    <dbReference type="NCBI Taxonomy" id="35708"/>
    <lineage>
        <taxon>Eukaryota</taxon>
        <taxon>Viridiplantae</taxon>
        <taxon>Streptophyta</taxon>
        <taxon>Embryophyta</taxon>
        <taxon>Tracheophyta</taxon>
        <taxon>Spermatophyta</taxon>
        <taxon>Magnoliopsida</taxon>
        <taxon>Liliopsida</taxon>
        <taxon>Poales</taxon>
        <taxon>Poaceae</taxon>
        <taxon>PACMAD clade</taxon>
        <taxon>Arundinoideae</taxon>
        <taxon>Arundineae</taxon>
        <taxon>Arundo</taxon>
    </lineage>
</organism>
<protein>
    <submittedName>
        <fullName evidence="1">Uncharacterized protein</fullName>
    </submittedName>
</protein>
<proteinExistence type="predicted"/>
<reference evidence="1" key="1">
    <citation type="submission" date="2014-09" db="EMBL/GenBank/DDBJ databases">
        <authorList>
            <person name="Magalhaes I.L.F."/>
            <person name="Oliveira U."/>
            <person name="Santos F.R."/>
            <person name="Vidigal T.H.D.A."/>
            <person name="Brescovit A.D."/>
            <person name="Santos A.J."/>
        </authorList>
    </citation>
    <scope>NUCLEOTIDE SEQUENCE</scope>
    <source>
        <tissue evidence="1">Shoot tissue taken approximately 20 cm above the soil surface</tissue>
    </source>
</reference>
<dbReference type="AlphaFoldDB" id="A0A0A9ELR3"/>